<evidence type="ECO:0000259" key="1">
    <source>
        <dbReference type="PROSITE" id="PS50017"/>
    </source>
</evidence>
<dbReference type="Gene3D" id="1.10.533.10">
    <property type="entry name" value="Death Domain, Fas"/>
    <property type="match status" value="1"/>
</dbReference>
<gene>
    <name evidence="3" type="primary">LOC100373868</name>
</gene>
<reference evidence="3" key="1">
    <citation type="submission" date="2025-08" db="UniProtKB">
        <authorList>
            <consortium name="RefSeq"/>
        </authorList>
    </citation>
    <scope>IDENTIFICATION</scope>
    <source>
        <tissue evidence="3">Testes</tissue>
    </source>
</reference>
<accession>A0ABM0GS14</accession>
<name>A0ABM0GS14_SACKO</name>
<proteinExistence type="predicted"/>
<dbReference type="SUPFAM" id="SSF47986">
    <property type="entry name" value="DEATH domain"/>
    <property type="match status" value="1"/>
</dbReference>
<evidence type="ECO:0000313" key="3">
    <source>
        <dbReference type="RefSeq" id="XP_002736069.1"/>
    </source>
</evidence>
<dbReference type="RefSeq" id="XP_002736069.1">
    <property type="nucleotide sequence ID" value="XM_002736023.2"/>
</dbReference>
<feature type="domain" description="Death" evidence="1">
    <location>
        <begin position="35"/>
        <end position="108"/>
    </location>
</feature>
<dbReference type="GeneID" id="100373868"/>
<dbReference type="InterPro" id="IPR000488">
    <property type="entry name" value="Death_dom"/>
</dbReference>
<dbReference type="PROSITE" id="PS50017">
    <property type="entry name" value="DEATH_DOMAIN"/>
    <property type="match status" value="1"/>
</dbReference>
<dbReference type="Proteomes" id="UP000694865">
    <property type="component" value="Unplaced"/>
</dbReference>
<organism evidence="2 3">
    <name type="scientific">Saccoglossus kowalevskii</name>
    <name type="common">Acorn worm</name>
    <dbReference type="NCBI Taxonomy" id="10224"/>
    <lineage>
        <taxon>Eukaryota</taxon>
        <taxon>Metazoa</taxon>
        <taxon>Hemichordata</taxon>
        <taxon>Enteropneusta</taxon>
        <taxon>Harrimaniidae</taxon>
        <taxon>Saccoglossus</taxon>
    </lineage>
</organism>
<evidence type="ECO:0000313" key="2">
    <source>
        <dbReference type="Proteomes" id="UP000694865"/>
    </source>
</evidence>
<protein>
    <submittedName>
        <fullName evidence="3">Uncharacterized protein LOC100373868</fullName>
    </submittedName>
</protein>
<dbReference type="Pfam" id="PF00531">
    <property type="entry name" value="Death"/>
    <property type="match status" value="1"/>
</dbReference>
<sequence>MSRCSDGGRLAGGASIYDENGLFCDRKLVTMATLIGNRYPQLGHELGLSDDILMQIKMATPDNLQHQVYNMFVAWRSIAGREANMDHLNCALKRLGWTSVYTQILNTPDNFYALV</sequence>
<dbReference type="InterPro" id="IPR011029">
    <property type="entry name" value="DEATH-like_dom_sf"/>
</dbReference>
<keyword evidence="2" id="KW-1185">Reference proteome</keyword>